<keyword evidence="1 4" id="KW-0645">Protease</keyword>
<dbReference type="Gene3D" id="3.50.30.30">
    <property type="match status" value="1"/>
</dbReference>
<evidence type="ECO:0000313" key="9">
    <source>
        <dbReference type="Proteomes" id="UP000780875"/>
    </source>
</evidence>
<comment type="caution">
    <text evidence="8">The sequence shown here is derived from an EMBL/GenBank/DDBJ whole genome shotgun (WGS) entry which is preliminary data.</text>
</comment>
<evidence type="ECO:0000256" key="4">
    <source>
        <dbReference type="PROSITE-ProRule" id="PRU01240"/>
    </source>
</evidence>
<feature type="active site" description="Charge relay system" evidence="4">
    <location>
        <position position="164"/>
    </location>
</feature>
<dbReference type="PANTHER" id="PTHR10795">
    <property type="entry name" value="PROPROTEIN CONVERTASE SUBTILISIN/KEXIN"/>
    <property type="match status" value="1"/>
</dbReference>
<protein>
    <submittedName>
        <fullName evidence="8">S8 family serine peptidase</fullName>
    </submittedName>
</protein>
<reference evidence="8 9" key="1">
    <citation type="submission" date="2021-09" db="EMBL/GenBank/DDBJ databases">
        <title>Whole genome sequence of Nocardioides sp. GBK3QG-3.</title>
        <authorList>
            <person name="Tuo L."/>
        </authorList>
    </citation>
    <scope>NUCLEOTIDE SEQUENCE [LARGE SCALE GENOMIC DNA]</scope>
    <source>
        <strain evidence="8 9">GBK3QG-3</strain>
    </source>
</reference>
<evidence type="ECO:0000256" key="2">
    <source>
        <dbReference type="ARBA" id="ARBA00022801"/>
    </source>
</evidence>
<feature type="region of interest" description="Disordered" evidence="5">
    <location>
        <begin position="241"/>
        <end position="271"/>
    </location>
</feature>
<keyword evidence="2 4" id="KW-0378">Hydrolase</keyword>
<feature type="domain" description="Peptidase S8/S53" evidence="6">
    <location>
        <begin position="155"/>
        <end position="621"/>
    </location>
</feature>
<evidence type="ECO:0000313" key="8">
    <source>
        <dbReference type="EMBL" id="MBZ5738050.1"/>
    </source>
</evidence>
<dbReference type="CDD" id="cd02120">
    <property type="entry name" value="PA_subtilisin_like"/>
    <property type="match status" value="1"/>
</dbReference>
<dbReference type="Pfam" id="PF00082">
    <property type="entry name" value="Peptidase_S8"/>
    <property type="match status" value="1"/>
</dbReference>
<evidence type="ECO:0000259" key="7">
    <source>
        <dbReference type="Pfam" id="PF02225"/>
    </source>
</evidence>
<dbReference type="InterPro" id="IPR036852">
    <property type="entry name" value="Peptidase_S8/S53_dom_sf"/>
</dbReference>
<dbReference type="Proteomes" id="UP000780875">
    <property type="component" value="Unassembled WGS sequence"/>
</dbReference>
<evidence type="ECO:0000256" key="3">
    <source>
        <dbReference type="ARBA" id="ARBA00022825"/>
    </source>
</evidence>
<gene>
    <name evidence="8" type="ORF">K8U61_07740</name>
</gene>
<dbReference type="InterPro" id="IPR045051">
    <property type="entry name" value="SBT"/>
</dbReference>
<feature type="active site" description="Charge relay system" evidence="4">
    <location>
        <position position="583"/>
    </location>
</feature>
<evidence type="ECO:0000256" key="1">
    <source>
        <dbReference type="ARBA" id="ARBA00022670"/>
    </source>
</evidence>
<dbReference type="InterPro" id="IPR023828">
    <property type="entry name" value="Peptidase_S8_Ser-AS"/>
</dbReference>
<name>A0ABS7UB31_9ACTN</name>
<dbReference type="PRINTS" id="PR00723">
    <property type="entry name" value="SUBTILISIN"/>
</dbReference>
<dbReference type="Gene3D" id="2.60.120.380">
    <property type="match status" value="1"/>
</dbReference>
<dbReference type="SUPFAM" id="SSF52743">
    <property type="entry name" value="Subtilisin-like"/>
    <property type="match status" value="1"/>
</dbReference>
<sequence length="973" mass="99871">MLVAASPATAASTAPAVKAPLSQLTAGRYIVTLKAPAASGYKGANPKYAATYSRTGSFNSRSAAVAAYSSHLRDTQTKVAKSVGATAAGHLTMATNGFVADLSAKQAQSLATDSRVLLVDRSESLHVTSTNTADFLGMNGKKGAWAKHGGQKNAGAGIVIGDLDTGIWPESKSFKGAKLTTKPQTAWDISQTGTATTMEKADGTYFHGECEAGDGWAATDCTTKIISARYYGDGFTATVPPSEWSPYEQDSARDGGGHGSHTASTAAGEQVDNVTVEGRKFGTVVGMAPAAKLAVYKVCWEAADPDKSSCTTPDIVQAIDQAVADGVDVINYSIGGSASADLDSIQAAFEGAAEAGVFISASAGNSGPSASTLDNATPWITTVAASTYVNFENTLVLGNGKKIVGASISDKTLTDKPLVASTDVMAEGADEDDAKLCGPDTLGDASGDIVVCARGVYDRVAKSAEVKRAGGIGMVLINPSENSLDADFHSVPTIHISDTDGPKVYNYLASAGNKATASFKLGNVTGTKTPLPQVAGFSSRGPTPLAGGDLLKPDISAPGVSVLAAVAPPSNSGRKYDLYSGTSMAAPHITGLAAFIQSKHPMWTPAEIKSALMTTATPTKTAAGKASTDALAQGSGEVSPKKMFDPGLFVTSGATQWQGFIQSLGYDIGVDPVDAKQVNVPSMADGSVTGETSFTRTFRASRAGTWTIKGGVPGFTMHTSVKKIVSKRVNDLQEVTFTFTRDDAALGDYSQGAVTLSGPTSVRIPVALRPLSVDAPGTVSGTGTSGSEDVAITAGFTGNLDIGTHGMAESDTKSDSVAAGDYNMECVTVAADSSLARFEVDAVDADADIDMYVYASDSCDQADITAEVGSSATASGDEAVTLQDPDPGTYLVEIDGYAPGASGSPIPYDFDFWDIDPTTTAGDLTVTPNPVPVTQNEETSVTVSWSGLDADSHYLGFLSYPETDAITLVDVTS</sequence>
<feature type="active site" description="Charge relay system" evidence="4">
    <location>
        <position position="258"/>
    </location>
</feature>
<dbReference type="InterPro" id="IPR015500">
    <property type="entry name" value="Peptidase_S8_subtilisin-rel"/>
</dbReference>
<organism evidence="8 9">
    <name type="scientific">Nocardioides mangrovi</name>
    <dbReference type="NCBI Taxonomy" id="2874580"/>
    <lineage>
        <taxon>Bacteria</taxon>
        <taxon>Bacillati</taxon>
        <taxon>Actinomycetota</taxon>
        <taxon>Actinomycetes</taxon>
        <taxon>Propionibacteriales</taxon>
        <taxon>Nocardioidaceae</taxon>
        <taxon>Nocardioides</taxon>
    </lineage>
</organism>
<dbReference type="RefSeq" id="WP_224122625.1">
    <property type="nucleotide sequence ID" value="NZ_JAIQZJ010000003.1"/>
</dbReference>
<evidence type="ECO:0000256" key="5">
    <source>
        <dbReference type="SAM" id="MobiDB-lite"/>
    </source>
</evidence>
<dbReference type="InterPro" id="IPR003137">
    <property type="entry name" value="PA_domain"/>
</dbReference>
<dbReference type="Gene3D" id="3.40.50.200">
    <property type="entry name" value="Peptidase S8/S53 domain"/>
    <property type="match status" value="1"/>
</dbReference>
<dbReference type="EMBL" id="JAIQZJ010000003">
    <property type="protein sequence ID" value="MBZ5738050.1"/>
    <property type="molecule type" value="Genomic_DNA"/>
</dbReference>
<dbReference type="Pfam" id="PF02225">
    <property type="entry name" value="PA"/>
    <property type="match status" value="1"/>
</dbReference>
<evidence type="ECO:0000259" key="6">
    <source>
        <dbReference type="Pfam" id="PF00082"/>
    </source>
</evidence>
<feature type="domain" description="PA" evidence="7">
    <location>
        <begin position="417"/>
        <end position="501"/>
    </location>
</feature>
<keyword evidence="3 4" id="KW-0720">Serine protease</keyword>
<dbReference type="InterPro" id="IPR000209">
    <property type="entry name" value="Peptidase_S8/S53_dom"/>
</dbReference>
<dbReference type="PROSITE" id="PS51892">
    <property type="entry name" value="SUBTILASE"/>
    <property type="match status" value="1"/>
</dbReference>
<proteinExistence type="inferred from homology"/>
<keyword evidence="9" id="KW-1185">Reference proteome</keyword>
<comment type="similarity">
    <text evidence="4">Belongs to the peptidase S8 family.</text>
</comment>
<dbReference type="PROSITE" id="PS00138">
    <property type="entry name" value="SUBTILASE_SER"/>
    <property type="match status" value="1"/>
</dbReference>
<accession>A0ABS7UB31</accession>